<dbReference type="InterPro" id="IPR050958">
    <property type="entry name" value="Cell_Adh-Cytoskel_Orgn"/>
</dbReference>
<evidence type="ECO:0000313" key="23">
    <source>
        <dbReference type="EnsemblMetazoa" id="XP_019759908.1"/>
    </source>
</evidence>
<dbReference type="Pfam" id="PF13927">
    <property type="entry name" value="Ig_3"/>
    <property type="match status" value="4"/>
</dbReference>
<dbReference type="GO" id="GO:0030424">
    <property type="term" value="C:axon"/>
    <property type="evidence" value="ECO:0007669"/>
    <property type="project" value="TreeGrafter"/>
</dbReference>
<dbReference type="Proteomes" id="UP000019118">
    <property type="component" value="Unassembled WGS sequence"/>
</dbReference>
<dbReference type="Pfam" id="PF00054">
    <property type="entry name" value="Laminin_G_1"/>
    <property type="match status" value="1"/>
</dbReference>
<protein>
    <recommendedName>
        <fullName evidence="25">Basement membrane-specific heparan sulfate proteoglycan core protein</fullName>
    </recommendedName>
</protein>
<dbReference type="InterPro" id="IPR056863">
    <property type="entry name" value="LMN_ATRN_NET-like_EGF"/>
</dbReference>
<feature type="disulfide bond" evidence="13">
    <location>
        <begin position="2723"/>
        <end position="2732"/>
    </location>
</feature>
<feature type="disulfide bond" evidence="14">
    <location>
        <begin position="3176"/>
        <end position="3203"/>
    </location>
</feature>
<dbReference type="InterPro" id="IPR007110">
    <property type="entry name" value="Ig-like_dom"/>
</dbReference>
<evidence type="ECO:0000256" key="10">
    <source>
        <dbReference type="ARBA" id="ARBA00023180"/>
    </source>
</evidence>
<feature type="disulfide bond" evidence="16">
    <location>
        <begin position="966"/>
        <end position="975"/>
    </location>
</feature>
<dbReference type="PANTHER" id="PTHR45080:SF8">
    <property type="entry name" value="IG-LIKE DOMAIN-CONTAINING PROTEIN"/>
    <property type="match status" value="1"/>
</dbReference>
<feature type="domain" description="Ig-like" evidence="21">
    <location>
        <begin position="1775"/>
        <end position="1862"/>
    </location>
</feature>
<keyword evidence="13" id="KW-0245">EGF-like domain</keyword>
<feature type="domain" description="Ig-like" evidence="21">
    <location>
        <begin position="1506"/>
        <end position="1591"/>
    </location>
</feature>
<dbReference type="GO" id="GO:0005509">
    <property type="term" value="F:calcium ion binding"/>
    <property type="evidence" value="ECO:0007669"/>
    <property type="project" value="InterPro"/>
</dbReference>
<dbReference type="PROSITE" id="PS01248">
    <property type="entry name" value="EGF_LAM_1"/>
    <property type="match status" value="4"/>
</dbReference>
<keyword evidence="2" id="KW-0964">Secreted</keyword>
<evidence type="ECO:0000256" key="14">
    <source>
        <dbReference type="PROSITE-ProRule" id="PRU00122"/>
    </source>
</evidence>
<dbReference type="InterPro" id="IPR009030">
    <property type="entry name" value="Growth_fac_rcpt_cys_sf"/>
</dbReference>
<evidence type="ECO:0000259" key="19">
    <source>
        <dbReference type="PROSITE" id="PS50026"/>
    </source>
</evidence>
<evidence type="ECO:0000256" key="17">
    <source>
        <dbReference type="SAM" id="MobiDB-lite"/>
    </source>
</evidence>
<dbReference type="GO" id="GO:0005886">
    <property type="term" value="C:plasma membrane"/>
    <property type="evidence" value="ECO:0007669"/>
    <property type="project" value="TreeGrafter"/>
</dbReference>
<dbReference type="SMART" id="SM00408">
    <property type="entry name" value="IGc2"/>
    <property type="match status" value="12"/>
</dbReference>
<dbReference type="SMART" id="SM00406">
    <property type="entry name" value="IGv"/>
    <property type="match status" value="2"/>
</dbReference>
<feature type="disulfide bond" evidence="15">
    <location>
        <begin position="147"/>
        <end position="162"/>
    </location>
</feature>
<dbReference type="PROSITE" id="PS50026">
    <property type="entry name" value="EGF_3"/>
    <property type="match status" value="4"/>
</dbReference>
<feature type="disulfide bond" evidence="13">
    <location>
        <begin position="2702"/>
        <end position="2712"/>
    </location>
</feature>
<feature type="disulfide bond" evidence="15">
    <location>
        <begin position="55"/>
        <end position="73"/>
    </location>
</feature>
<dbReference type="CDD" id="cd00054">
    <property type="entry name" value="EGF_CA"/>
    <property type="match status" value="3"/>
</dbReference>
<evidence type="ECO:0000256" key="8">
    <source>
        <dbReference type="ARBA" id="ARBA00023054"/>
    </source>
</evidence>
<dbReference type="SMART" id="SM00281">
    <property type="entry name" value="LamB"/>
    <property type="match status" value="3"/>
</dbReference>
<dbReference type="Gene3D" id="2.60.40.10">
    <property type="entry name" value="Immunoglobulins"/>
    <property type="match status" value="12"/>
</dbReference>
<keyword evidence="7" id="KW-0130">Cell adhesion</keyword>
<accession>A0AAR5PFS7</accession>
<feature type="domain" description="Ig-like" evidence="21">
    <location>
        <begin position="2068"/>
        <end position="2152"/>
    </location>
</feature>
<keyword evidence="11 16" id="KW-0424">Laminin EGF-like domain</keyword>
<dbReference type="GO" id="GO:0008046">
    <property type="term" value="F:axon guidance receptor activity"/>
    <property type="evidence" value="ECO:0007669"/>
    <property type="project" value="TreeGrafter"/>
</dbReference>
<feature type="disulfide bond" evidence="15">
    <location>
        <begin position="92"/>
        <end position="110"/>
    </location>
</feature>
<feature type="region of interest" description="Disordered" evidence="17">
    <location>
        <begin position="1958"/>
        <end position="1979"/>
    </location>
</feature>
<dbReference type="Pfam" id="PF02210">
    <property type="entry name" value="Laminin_G_2"/>
    <property type="match status" value="2"/>
</dbReference>
<feature type="domain" description="Ig-like" evidence="21">
    <location>
        <begin position="1867"/>
        <end position="1956"/>
    </location>
</feature>
<dbReference type="PROSITE" id="PS50068">
    <property type="entry name" value="LDLRA_2"/>
    <property type="match status" value="4"/>
</dbReference>
<evidence type="ECO:0008006" key="25">
    <source>
        <dbReference type="Google" id="ProtNLM"/>
    </source>
</evidence>
<feature type="disulfide bond" evidence="13">
    <location>
        <begin position="3005"/>
        <end position="3014"/>
    </location>
</feature>
<keyword evidence="3" id="KW-0272">Extracellular matrix</keyword>
<evidence type="ECO:0000313" key="24">
    <source>
        <dbReference type="Proteomes" id="UP000019118"/>
    </source>
</evidence>
<feature type="disulfide bond" evidence="15">
    <location>
        <begin position="2259"/>
        <end position="2277"/>
    </location>
</feature>
<dbReference type="SMART" id="SM00180">
    <property type="entry name" value="EGF_Lam"/>
    <property type="match status" value="6"/>
</dbReference>
<dbReference type="CDD" id="cd00110">
    <property type="entry name" value="LamG"/>
    <property type="match status" value="3"/>
</dbReference>
<dbReference type="InterPro" id="IPR036055">
    <property type="entry name" value="LDL_receptor-like_sf"/>
</dbReference>
<sequence>MPNIKLEHGGTYVCVAKDFPLGTPGAEISVQLHVEKVPEIYIPPPVHCYINESTCSNGDCIPRNKVCDGHFDCSDGSDEIRCRQCEPNEFKCDNKKCVSAVWKCDGQDDCDDGSDERFCQASGPDGQCGAQQFTCRDRQCVPRTFHCDGAPDCIDKSDEIGCTAPVIAQGPPSMITLAAGQTFIITCRAVGVPTPQIMWRLNWNHVPPKCRMTSENGFGTLTCENIQIEDQGAYSCEALSAIKTVFASPDTILTVTREAFCPAGYFNVDARVENECIKCFCFGHSSSCRSADLFIFQFQPPFDALKLLGARIDPRTGVVDIRDEPIYKGVEPQLWNIGANGVATSLPKYAELNQPDVVPYFALPENYHGNQLKSYGGYLKYTVRHGNTGRPVEGPDVILTGNNYVLLHESRDPPAPFQAEEKRVRFFDGDWTIKSASQRPRPASREEVMMALEDVSQILIKLAYSSDGLLNTTLTNIEMDSAAVPDSGLGVANYVEECSCPVGYTGTSCENCAEGYVRHNSGQWLGQCYREPQTCPPGSYFDGRECQVCPCPYTSPSNQFARTCHLNTDGNVVCDCQPGYVGLRCEHCAPGFTGNPLQPGDTCRPASQCDPQGTLGQDADGRCLCKEYSAGPLCNQCQPNTFYLSNRNQFGCIACFCMGVSQQCSSSSWYRDTLGSVFTSSTNDFRLTDIAKENAFSDGIQLNQDGRELLYSSFGRPEVYYWSLPNKYLGDKVTSYGGFLRYSIRNTPVPGGASSRNNAPDVELVSENNINLQYFSANASQSTNAPQTFVVPLLEQFWQRNDGQKTDREHLLMALADVQAIYIKATYFTNTQEAALISVSLDTATDQNTGRERAFEVEQCHCPPGYTGLSCEDCAFGYTRAGEGIYLELCIPCECNGLSNECDPETGDCRNCRNNTGGSQCEQCLPGFTGDPTRGQQCSPHGPPLPCNCDPRGTANNGCVQGACQCKSNVEGASCDRCRNGTFGLSANTIEGCEFCFCSGVSTECSQSHLYLEQIPVQITEEHHFILTDEQFKVTINEGFKINLALNEIGYTFPPSRREKMYWSLPPIFTGNQIKSYGGKLEYMYRYFELPYARYIQDKDIIISGNGVVIYWARTDDLRPTIINSVSVRLHPSANWYRIDERGPRRASREDILTVLANIDTILIRATPSTDTSSTFLSDISLDTAVDVYTAKPYAASVENCRCPPGYRGTSCEACASGYYKDPSYSNTHPLGTCRPCPCNGKEESCHLDHSNRDVVCNCLPGYSGRYCDEKTPDKLPDLSNIVEVKVSMTPSRVVAPIGQQVAFTCTYQAVNLTAYNEALESSRWQVAIENLDSGLRTKLSDLIRFEGGAQAAFYAVVGCVKQTIRCLILNRNDTVVGTVSVDLVPAEILTTTRRPSYTDPTPVPPTIDVVISGRNIEIFQIGSSVTLNCSAISRIISTAVQIDWSKHNDRLPFNAIDDGHGLLYIRNLSATDSGRYVCRADDGYSVVTESINIVVGEGDSRSSAPVISLAPPFVQASEGQMIEVRCGASGNPLPEFYLSRTDRQPLNPTHLFENGVFRILQARVSDAGQYQCSAVNRAGQDSKSFEVQVNAGSVLQVDIRPNRFEGRVGDRVELTCIAGRAQNIRWTKEGEPMPYQSRDEDGVLIIPSAQPSDAGTYICTATSYDGTRGTQFATVTIQGGRGQAATARAVPEQVNIRQGETAEVRCEASGTPTPVVKWTRMGNPMGQSAEQIGNNLRITNARVEDRGVYICAASNELGLEQAAAHIEVTRFEAPLVQILPDGGLIFVRSGNSAQLQCRVIGGYPSPTVTWRREAGQALSPNVELLAGGNLRITDVTPAEAGQYVCSATNDAGTAQAIAHITVNTEPTLSVTPDQESVIKAVNDHLQLICYASGHPQPTVSWVKATSSEYYSSARGQGQLSPAYLEFTSLRPEDAGIYVCIGQNEAGVAERRVRVDILPERGDNPGRRPAGGDTSSSPASVEEFNAIAGAKAEIRCNVTSSGDLNYHVEWVRGGNQPMPADTYTRHGILIIDNVQPSAAGEYECVTYQLPRRNVLFRIRSRLRVISPPRITLDPIRQTVEAGQQAYIICTATGDQPIDIQWVPVNRSMPGSVYTADGYIRFNNIHQNDAGKYRCIARNQAGEADSVAEVIVSYRPELHQPGVEAASHRVTSAAGKNVSLICRPGIQNEGYPVRWTRDSNGLPANSRLIGTVLEIFDVRKENEGQYYCEVQTPQGLVSDYVILEVAAPPNVDCLPGWWRCDNGNCIDQDMVCDDVDDCGDHSDESSCFSTRTSWGLEVKSLPTPLPALHISPEVPEYPVGANVDLRCQSNEPGVIPAWSKLGGGLADNVQNRAGRLTIYNAKTENEGTYRCEATGQQGNYYKDFTLNIKASDDPLRDEVPLQVQRAKRHSSVILECNTDLEEPVSYFWSKQGGSLPFNVDEYSKSIQLNSVGAIDAGTYICTANSQQRTLDVAIVLVVTGIIPYFTQAPNSYITLPTLPDAYLQFSFEVSFKPENNYGLILYNGHREKERDGDFISLSLDNGVPEFKINLGPGTATTTVRGNGTLSERQWHTIKVVRNKKRIIMFVDGTGPFIGENEGKYYGLDLAEPLFLGGVPDYDNISPEVNIDVGLVGCISKFKIGYNFQDILRDALNSTGITNCETCTENKCQHRGTCQEALTTEGYTCICSAMFSGPTCDKRKGEACSPYACGVGKCIDTDYGFQCQCPLGRSGRNCEKTVQVYEPAFRDNAYIAYPPPRPLKRTKIQMRIKPRSVDDGVLLYAAETAEGHGDFISLTIKDRHLEFRFDNGKGAYVIRSDQEIEPNKWSDVVAIRSAQDGRIMIDGHPTTPTRFSNFFKTLTLLTPLYVGGYDEFTVKLNDGVKVEGGFNGCIMDINISGLDDAMMRNITDSSNVEDCVNEEDIENGIPVGYHETSIKPVAYDSKKTGCSDNPCRNNAPCIPLSPVNYQCTCPAAFSGKNCEVPVDLCLRQPCQNNGICSFNTTGFSCDCPLGFAGAACQQRIELRTDAQFNGNSWLEFSKALLPHRNENEAEIIALEFSTNKSEGLIFWHGQGPDEDGQGQDYVSLALSNGFLEFSYDLGSGPAIIRNTQVKVDDGQKHSVILKRQARDGSVDIDYEFSEEGHSEGRVTSLNCNGNIFLGGAPNISQMTGGKFSAGFQGCIHGFELQQSKTLDLGVKAINGLNVKSCSSDGSWGDSYVEAQ</sequence>
<dbReference type="Pfam" id="PF00052">
    <property type="entry name" value="Laminin_B"/>
    <property type="match status" value="3"/>
</dbReference>
<dbReference type="PROSITE" id="PS01186">
    <property type="entry name" value="EGF_2"/>
    <property type="match status" value="2"/>
</dbReference>
<dbReference type="InterPro" id="IPR013783">
    <property type="entry name" value="Ig-like_fold"/>
</dbReference>
<dbReference type="InterPro" id="IPR000742">
    <property type="entry name" value="EGF"/>
</dbReference>
<dbReference type="FunFam" id="2.10.25.10:FF:000065">
    <property type="entry name" value="Laminin subunit beta 1"/>
    <property type="match status" value="1"/>
</dbReference>
<evidence type="ECO:0000256" key="5">
    <source>
        <dbReference type="ARBA" id="ARBA00022737"/>
    </source>
</evidence>
<feature type="disulfide bond" evidence="16">
    <location>
        <begin position="576"/>
        <end position="585"/>
    </location>
</feature>
<feature type="disulfide bond" evidence="13">
    <location>
        <begin position="2685"/>
        <end position="2694"/>
    </location>
</feature>
<dbReference type="EnsemblMetazoa" id="XM_019904349.1">
    <property type="protein sequence ID" value="XP_019759908.1"/>
    <property type="gene ID" value="LOC109537564"/>
</dbReference>
<dbReference type="SMART" id="SM00409">
    <property type="entry name" value="IG"/>
    <property type="match status" value="12"/>
</dbReference>
<feature type="disulfide bond" evidence="15">
    <location>
        <begin position="85"/>
        <end position="97"/>
    </location>
</feature>
<dbReference type="SMART" id="SM00181">
    <property type="entry name" value="EGF"/>
    <property type="match status" value="8"/>
</dbReference>
<feature type="domain" description="Ig-like" evidence="21">
    <location>
        <begin position="2393"/>
        <end position="2470"/>
    </location>
</feature>
<evidence type="ECO:0000256" key="3">
    <source>
        <dbReference type="ARBA" id="ARBA00022530"/>
    </source>
</evidence>
<dbReference type="InterPro" id="IPR013098">
    <property type="entry name" value="Ig_I-set"/>
</dbReference>
<feature type="domain" description="Ig-like" evidence="21">
    <location>
        <begin position="1686"/>
        <end position="1770"/>
    </location>
</feature>
<dbReference type="PROSITE" id="PS51115">
    <property type="entry name" value="LAMININ_IVA"/>
    <property type="match status" value="3"/>
</dbReference>
<dbReference type="SUPFAM" id="SSF48726">
    <property type="entry name" value="Immunoglobulin"/>
    <property type="match status" value="12"/>
</dbReference>
<comment type="caution">
    <text evidence="13">Lacks conserved residue(s) required for the propagation of feature annotation.</text>
</comment>
<feature type="disulfide bond" evidence="13">
    <location>
        <begin position="2967"/>
        <end position="2976"/>
    </location>
</feature>
<dbReference type="CDD" id="cd00055">
    <property type="entry name" value="EGF_Lam"/>
    <property type="match status" value="5"/>
</dbReference>
<evidence type="ECO:0000256" key="16">
    <source>
        <dbReference type="PROSITE-ProRule" id="PRU00460"/>
    </source>
</evidence>
<keyword evidence="9 13" id="KW-1015">Disulfide bond</keyword>
<evidence type="ECO:0000256" key="11">
    <source>
        <dbReference type="ARBA" id="ARBA00023292"/>
    </source>
</evidence>
<dbReference type="InterPro" id="IPR002172">
    <property type="entry name" value="LDrepeatLR_classA_rpt"/>
</dbReference>
<dbReference type="Pfam" id="PF00008">
    <property type="entry name" value="EGF"/>
    <property type="match status" value="1"/>
</dbReference>
<feature type="domain" description="Laminin G" evidence="18">
    <location>
        <begin position="2481"/>
        <end position="2661"/>
    </location>
</feature>
<dbReference type="FunFam" id="2.10.25.10:FF:000033">
    <property type="entry name" value="Laminin subunit alpha 2"/>
    <property type="match status" value="1"/>
</dbReference>
<dbReference type="Pfam" id="PF00053">
    <property type="entry name" value="EGF_laminin"/>
    <property type="match status" value="5"/>
</dbReference>
<keyword evidence="6" id="KW-0084">Basement membrane</keyword>
<organism evidence="23 24">
    <name type="scientific">Dendroctonus ponderosae</name>
    <name type="common">Mountain pine beetle</name>
    <dbReference type="NCBI Taxonomy" id="77166"/>
    <lineage>
        <taxon>Eukaryota</taxon>
        <taxon>Metazoa</taxon>
        <taxon>Ecdysozoa</taxon>
        <taxon>Arthropoda</taxon>
        <taxon>Hexapoda</taxon>
        <taxon>Insecta</taxon>
        <taxon>Pterygota</taxon>
        <taxon>Neoptera</taxon>
        <taxon>Endopterygota</taxon>
        <taxon>Coleoptera</taxon>
        <taxon>Polyphaga</taxon>
        <taxon>Cucujiformia</taxon>
        <taxon>Curculionidae</taxon>
        <taxon>Scolytinae</taxon>
        <taxon>Dendroctonus</taxon>
    </lineage>
</organism>
<evidence type="ECO:0000256" key="15">
    <source>
        <dbReference type="PROSITE-ProRule" id="PRU00124"/>
    </source>
</evidence>
<dbReference type="InterPro" id="IPR013151">
    <property type="entry name" value="Immunoglobulin_dom"/>
</dbReference>
<dbReference type="InterPro" id="IPR013106">
    <property type="entry name" value="Ig_V-set"/>
</dbReference>
<dbReference type="Gene3D" id="4.10.400.10">
    <property type="entry name" value="Low-density Lipoprotein Receptor"/>
    <property type="match status" value="4"/>
</dbReference>
<keyword evidence="8" id="KW-0175">Coiled coil</keyword>
<feature type="domain" description="Ig-like" evidence="21">
    <location>
        <begin position="165"/>
        <end position="254"/>
    </location>
</feature>
<evidence type="ECO:0000256" key="2">
    <source>
        <dbReference type="ARBA" id="ARBA00022525"/>
    </source>
</evidence>
<dbReference type="PROSITE" id="PS50025">
    <property type="entry name" value="LAM_G_DOMAIN"/>
    <property type="match status" value="3"/>
</dbReference>
<dbReference type="InterPro" id="IPR023415">
    <property type="entry name" value="LDLR_class-A_CS"/>
</dbReference>
<dbReference type="GO" id="GO:0007156">
    <property type="term" value="P:homophilic cell adhesion via plasma membrane adhesion molecules"/>
    <property type="evidence" value="ECO:0007669"/>
    <property type="project" value="TreeGrafter"/>
</dbReference>
<dbReference type="PANTHER" id="PTHR45080">
    <property type="entry name" value="CONTACTIN 5"/>
    <property type="match status" value="1"/>
</dbReference>
<dbReference type="PROSITE" id="PS01209">
    <property type="entry name" value="LDLRA_1"/>
    <property type="match status" value="3"/>
</dbReference>
<keyword evidence="24" id="KW-1185">Reference proteome</keyword>
<feature type="disulfide bond" evidence="15">
    <location>
        <begin position="128"/>
        <end position="140"/>
    </location>
</feature>
<feature type="domain" description="Laminin G" evidence="18">
    <location>
        <begin position="2738"/>
        <end position="2913"/>
    </location>
</feature>
<dbReference type="GO" id="GO:0005604">
    <property type="term" value="C:basement membrane"/>
    <property type="evidence" value="ECO:0007669"/>
    <property type="project" value="UniProtKB-SubCell"/>
</dbReference>
<dbReference type="SUPFAM" id="SSF49899">
    <property type="entry name" value="Concanavalin A-like lectins/glucanases"/>
    <property type="match status" value="3"/>
</dbReference>
<feature type="domain" description="Ig-like" evidence="21">
    <location>
        <begin position="1978"/>
        <end position="2044"/>
    </location>
</feature>
<feature type="disulfide bond" evidence="15">
    <location>
        <begin position="135"/>
        <end position="153"/>
    </location>
</feature>
<dbReference type="Gene3D" id="2.10.25.10">
    <property type="entry name" value="Laminin"/>
    <property type="match status" value="7"/>
</dbReference>
<dbReference type="GO" id="GO:0043025">
    <property type="term" value="C:neuronal cell body"/>
    <property type="evidence" value="ECO:0007669"/>
    <property type="project" value="TreeGrafter"/>
</dbReference>
<evidence type="ECO:0000259" key="18">
    <source>
        <dbReference type="PROSITE" id="PS50025"/>
    </source>
</evidence>
<dbReference type="SMART" id="SM00282">
    <property type="entry name" value="LamG"/>
    <property type="match status" value="3"/>
</dbReference>
<feature type="disulfide bond" evidence="16">
    <location>
        <begin position="912"/>
        <end position="921"/>
    </location>
</feature>
<feature type="domain" description="Laminin IV type A" evidence="22">
    <location>
        <begin position="680"/>
        <end position="859"/>
    </location>
</feature>
<dbReference type="PROSITE" id="PS50835">
    <property type="entry name" value="IG_LIKE"/>
    <property type="match status" value="12"/>
</dbReference>
<evidence type="ECO:0000256" key="9">
    <source>
        <dbReference type="ARBA" id="ARBA00023157"/>
    </source>
</evidence>
<reference evidence="24" key="1">
    <citation type="journal article" date="2013" name="Genome Biol.">
        <title>Draft genome of the mountain pine beetle, Dendroctonus ponderosae Hopkins, a major forest pest.</title>
        <authorList>
            <person name="Keeling C.I."/>
            <person name="Yuen M.M."/>
            <person name="Liao N.Y."/>
            <person name="Docking T.R."/>
            <person name="Chan S.K."/>
            <person name="Taylor G.A."/>
            <person name="Palmquist D.L."/>
            <person name="Jackman S.D."/>
            <person name="Nguyen A."/>
            <person name="Li M."/>
            <person name="Henderson H."/>
            <person name="Janes J.K."/>
            <person name="Zhao Y."/>
            <person name="Pandoh P."/>
            <person name="Moore R."/>
            <person name="Sperling F.A."/>
            <person name="Huber D.P."/>
            <person name="Birol I."/>
            <person name="Jones S.J."/>
            <person name="Bohlmann J."/>
        </authorList>
    </citation>
    <scope>NUCLEOTIDE SEQUENCE</scope>
</reference>
<dbReference type="InterPro" id="IPR002049">
    <property type="entry name" value="LE_dom"/>
</dbReference>
<dbReference type="InterPro" id="IPR001881">
    <property type="entry name" value="EGF-like_Ca-bd_dom"/>
</dbReference>
<feature type="domain" description="Laminin G" evidence="18">
    <location>
        <begin position="3021"/>
        <end position="3203"/>
    </location>
</feature>
<feature type="domain" description="EGF-like" evidence="19">
    <location>
        <begin position="2940"/>
        <end position="2977"/>
    </location>
</feature>
<dbReference type="InterPro" id="IPR000034">
    <property type="entry name" value="Laminin_IV"/>
</dbReference>
<evidence type="ECO:0000259" key="20">
    <source>
        <dbReference type="PROSITE" id="PS50027"/>
    </source>
</evidence>
<feature type="domain" description="Ig-like" evidence="21">
    <location>
        <begin position="2160"/>
        <end position="2237"/>
    </location>
</feature>
<evidence type="ECO:0000259" key="21">
    <source>
        <dbReference type="PROSITE" id="PS50835"/>
    </source>
</evidence>
<evidence type="ECO:0000256" key="6">
    <source>
        <dbReference type="ARBA" id="ARBA00022869"/>
    </source>
</evidence>
<evidence type="ECO:0000256" key="12">
    <source>
        <dbReference type="ARBA" id="ARBA00023319"/>
    </source>
</evidence>
<feature type="domain" description="Ig-like" evidence="21">
    <location>
        <begin position="2305"/>
        <end position="2386"/>
    </location>
</feature>
<feature type="disulfide bond" evidence="15">
    <location>
        <begin position="67"/>
        <end position="82"/>
    </location>
</feature>
<proteinExistence type="predicted"/>
<dbReference type="PROSITE" id="PS00022">
    <property type="entry name" value="EGF_1"/>
    <property type="match status" value="8"/>
</dbReference>
<feature type="domain" description="Laminin IV type A" evidence="22">
    <location>
        <begin position="1020"/>
        <end position="1200"/>
    </location>
</feature>
<feature type="disulfide bond" evidence="16">
    <location>
        <begin position="947"/>
        <end position="959"/>
    </location>
</feature>
<evidence type="ECO:0000259" key="22">
    <source>
        <dbReference type="PROSITE" id="PS51115"/>
    </source>
</evidence>
<dbReference type="SMART" id="SM00192">
    <property type="entry name" value="LDLa"/>
    <property type="match status" value="4"/>
</dbReference>
<dbReference type="GO" id="GO:0050808">
    <property type="term" value="P:synapse organization"/>
    <property type="evidence" value="ECO:0007669"/>
    <property type="project" value="TreeGrafter"/>
</dbReference>
<feature type="disulfide bond" evidence="15">
    <location>
        <begin position="48"/>
        <end position="60"/>
    </location>
</feature>
<dbReference type="SUPFAM" id="SSF57424">
    <property type="entry name" value="LDL receptor-like module"/>
    <property type="match status" value="4"/>
</dbReference>
<comment type="subcellular location">
    <subcellularLocation>
        <location evidence="1">Secreted</location>
        <location evidence="1">Extracellular space</location>
        <location evidence="1">Extracellular matrix</location>
        <location evidence="1">Basement membrane</location>
    </subcellularLocation>
</comment>
<dbReference type="Pfam" id="PF07679">
    <property type="entry name" value="I-set"/>
    <property type="match status" value="3"/>
</dbReference>
<dbReference type="SUPFAM" id="SSF57184">
    <property type="entry name" value="Growth factor receptor domain"/>
    <property type="match status" value="1"/>
</dbReference>
<dbReference type="SMART" id="SM00179">
    <property type="entry name" value="EGF_CA"/>
    <property type="match status" value="4"/>
</dbReference>
<feature type="disulfide bond" evidence="13">
    <location>
        <begin position="2666"/>
        <end position="2683"/>
    </location>
</feature>
<feature type="domain" description="EGF-like" evidence="19">
    <location>
        <begin position="2979"/>
        <end position="3015"/>
    </location>
</feature>
<feature type="disulfide bond" evidence="15">
    <location>
        <begin position="2271"/>
        <end position="2286"/>
    </location>
</feature>
<evidence type="ECO:0000256" key="4">
    <source>
        <dbReference type="ARBA" id="ARBA00022729"/>
    </source>
</evidence>
<dbReference type="Gene3D" id="2.60.120.200">
    <property type="match status" value="3"/>
</dbReference>
<dbReference type="Pfam" id="PF00057">
    <property type="entry name" value="Ldl_recept_a"/>
    <property type="match status" value="4"/>
</dbReference>
<reference evidence="23" key="2">
    <citation type="submission" date="2024-08" db="UniProtKB">
        <authorList>
            <consortium name="EnsemblMetazoa"/>
        </authorList>
    </citation>
    <scope>IDENTIFICATION</scope>
</reference>
<dbReference type="InterPro" id="IPR000152">
    <property type="entry name" value="EGF-type_Asp/Asn_hydroxyl_site"/>
</dbReference>
<feature type="domain" description="Laminin IV type A" evidence="22">
    <location>
        <begin position="305"/>
        <end position="497"/>
    </location>
</feature>
<feature type="disulfide bond" evidence="16">
    <location>
        <begin position="924"/>
        <end position="938"/>
    </location>
</feature>
<dbReference type="SUPFAM" id="SSF57196">
    <property type="entry name" value="EGF/Laminin"/>
    <property type="match status" value="4"/>
</dbReference>
<dbReference type="InterPro" id="IPR036179">
    <property type="entry name" value="Ig-like_dom_sf"/>
</dbReference>
<evidence type="ECO:0000256" key="7">
    <source>
        <dbReference type="ARBA" id="ARBA00022889"/>
    </source>
</evidence>
<dbReference type="Pfam" id="PF24973">
    <property type="entry name" value="EGF_LMN_ATRN"/>
    <property type="match status" value="1"/>
</dbReference>
<dbReference type="CDD" id="cd00112">
    <property type="entry name" value="LDLa"/>
    <property type="match status" value="2"/>
</dbReference>
<dbReference type="FunFam" id="2.10.25.10:FF:000090">
    <property type="entry name" value="laminin subunit alpha"/>
    <property type="match status" value="1"/>
</dbReference>
<feature type="domain" description="EGF-like" evidence="19">
    <location>
        <begin position="2698"/>
        <end position="2733"/>
    </location>
</feature>
<feature type="domain" description="Ig-like" evidence="21">
    <location>
        <begin position="1610"/>
        <end position="1677"/>
    </location>
</feature>
<name>A0AAR5PFS7_DENPD</name>
<dbReference type="PRINTS" id="PR00261">
    <property type="entry name" value="LDLRECEPTOR"/>
</dbReference>
<dbReference type="InterPro" id="IPR003598">
    <property type="entry name" value="Ig_sub2"/>
</dbReference>
<dbReference type="GO" id="GO:0048513">
    <property type="term" value="P:animal organ development"/>
    <property type="evidence" value="ECO:0007669"/>
    <property type="project" value="UniProtKB-ARBA"/>
</dbReference>
<feature type="domain" description="EGF-like" evidence="19">
    <location>
        <begin position="2657"/>
        <end position="2695"/>
    </location>
</feature>
<evidence type="ECO:0000256" key="1">
    <source>
        <dbReference type="ARBA" id="ARBA00004302"/>
    </source>
</evidence>
<dbReference type="PROSITE" id="PS00010">
    <property type="entry name" value="ASX_HYDROXYL"/>
    <property type="match status" value="1"/>
</dbReference>
<keyword evidence="5" id="KW-0677">Repeat</keyword>
<evidence type="ECO:0000256" key="13">
    <source>
        <dbReference type="PROSITE-ProRule" id="PRU00076"/>
    </source>
</evidence>
<feature type="domain" description="Ig-like" evidence="21">
    <location>
        <begin position="1406"/>
        <end position="1495"/>
    </location>
</feature>
<feature type="domain" description="Laminin EGF-like" evidence="20">
    <location>
        <begin position="549"/>
        <end position="605"/>
    </location>
</feature>
<dbReference type="Pfam" id="PF00047">
    <property type="entry name" value="ig"/>
    <property type="match status" value="4"/>
</dbReference>
<feature type="disulfide bond" evidence="15">
    <location>
        <begin position="2252"/>
        <end position="2264"/>
    </location>
</feature>
<dbReference type="InterPro" id="IPR001791">
    <property type="entry name" value="Laminin_G"/>
</dbReference>
<feature type="domain" description="Laminin EGF-like" evidence="20">
    <location>
        <begin position="893"/>
        <end position="940"/>
    </location>
</feature>
<dbReference type="InterPro" id="IPR013320">
    <property type="entry name" value="ConA-like_dom_sf"/>
</dbReference>
<feature type="domain" description="Laminin EGF-like" evidence="20">
    <location>
        <begin position="947"/>
        <end position="995"/>
    </location>
</feature>
<keyword evidence="12" id="KW-0393">Immunoglobulin domain</keyword>
<dbReference type="InterPro" id="IPR003599">
    <property type="entry name" value="Ig_sub"/>
</dbReference>
<feature type="disulfide bond" evidence="15">
    <location>
        <begin position="104"/>
        <end position="119"/>
    </location>
</feature>
<keyword evidence="10" id="KW-0325">Glycoprotein</keyword>
<dbReference type="FunFam" id="2.60.40.10:FF:000032">
    <property type="entry name" value="palladin isoform X1"/>
    <property type="match status" value="1"/>
</dbReference>
<dbReference type="PROSITE" id="PS50027">
    <property type="entry name" value="EGF_LAM_2"/>
    <property type="match status" value="3"/>
</dbReference>
<dbReference type="Gene3D" id="2.170.300.10">
    <property type="entry name" value="Tie2 ligand-binding domain superfamily"/>
    <property type="match status" value="1"/>
</dbReference>
<keyword evidence="4" id="KW-0732">Signal</keyword>